<dbReference type="OrthoDB" id="151621at2"/>
<dbReference type="Proteomes" id="UP000295606">
    <property type="component" value="Unassembled WGS sequence"/>
</dbReference>
<gene>
    <name evidence="2" type="ORF">E1N52_27345</name>
</gene>
<dbReference type="Pfam" id="PF10006">
    <property type="entry name" value="DUF2249"/>
    <property type="match status" value="1"/>
</dbReference>
<dbReference type="InterPro" id="IPR018720">
    <property type="entry name" value="DUF2249"/>
</dbReference>
<organism evidence="2 3">
    <name type="scientific">Paraburkholderia guartelaensis</name>
    <dbReference type="NCBI Taxonomy" id="2546446"/>
    <lineage>
        <taxon>Bacteria</taxon>
        <taxon>Pseudomonadati</taxon>
        <taxon>Pseudomonadota</taxon>
        <taxon>Betaproteobacteria</taxon>
        <taxon>Burkholderiales</taxon>
        <taxon>Burkholderiaceae</taxon>
        <taxon>Paraburkholderia</taxon>
    </lineage>
</organism>
<evidence type="ECO:0000313" key="2">
    <source>
        <dbReference type="EMBL" id="TDG04895.1"/>
    </source>
</evidence>
<dbReference type="AlphaFoldDB" id="A0A4R5L7M0"/>
<accession>A0A4R5L7M0</accession>
<protein>
    <submittedName>
        <fullName evidence="2">DUF2249 domain-containing protein</fullName>
    </submittedName>
</protein>
<feature type="domain" description="DUF2249" evidence="1">
    <location>
        <begin position="10"/>
        <end position="75"/>
    </location>
</feature>
<sequence length="77" mass="8985">MNLSEHEVNLDVRGLLPPEPLERVMHALGTLEPDHQLLVVLDREPFPLYGMLIEKGFEFVGETIAPRHHEVRVWRKH</sequence>
<name>A0A4R5L7M0_9BURK</name>
<dbReference type="RefSeq" id="WP_133185920.1">
    <property type="nucleotide sequence ID" value="NZ_SMOD01000024.1"/>
</dbReference>
<proteinExistence type="predicted"/>
<dbReference type="EMBL" id="SMOD01000024">
    <property type="protein sequence ID" value="TDG04895.1"/>
    <property type="molecule type" value="Genomic_DNA"/>
</dbReference>
<evidence type="ECO:0000259" key="1">
    <source>
        <dbReference type="Pfam" id="PF10006"/>
    </source>
</evidence>
<dbReference type="SUPFAM" id="SSF64307">
    <property type="entry name" value="SirA-like"/>
    <property type="match status" value="1"/>
</dbReference>
<comment type="caution">
    <text evidence="2">The sequence shown here is derived from an EMBL/GenBank/DDBJ whole genome shotgun (WGS) entry which is preliminary data.</text>
</comment>
<reference evidence="2 3" key="1">
    <citation type="submission" date="2019-03" db="EMBL/GenBank/DDBJ databases">
        <title>Paraburkholderia sp. isolated from native Mimosa gymnas in Guartela State Park, Brazil.</title>
        <authorList>
            <person name="Paulitsch F."/>
            <person name="Hungria M."/>
            <person name="Delamuta J.R.M."/>
            <person name="Ribeiro R.A."/>
            <person name="Dall'Agnol R."/>
            <person name="Silva J.S.B."/>
        </authorList>
    </citation>
    <scope>NUCLEOTIDE SEQUENCE [LARGE SCALE GENOMIC DNA]</scope>
    <source>
        <strain evidence="2 3">CNPSo 3008</strain>
    </source>
</reference>
<dbReference type="InterPro" id="IPR036868">
    <property type="entry name" value="TusA-like_sf"/>
</dbReference>
<evidence type="ECO:0000313" key="3">
    <source>
        <dbReference type="Proteomes" id="UP000295606"/>
    </source>
</evidence>